<keyword evidence="3" id="KW-0813">Transport</keyword>
<dbReference type="EMBL" id="UFZA01000001">
    <property type="protein sequence ID" value="STE02515.1"/>
    <property type="molecule type" value="Genomic_DNA"/>
</dbReference>
<sequence length="539" mass="61085">MHLRFNFGLLLILCCFQVAAKDSLDHLIKQQKNADESTLRAHKLEKKDVYSNAQRDAFTLGDLPQEKNCFIINRVELEDNFLGGQLISEVQKAIAGRCVGSAGVQKIAAALQDYYINAGYITTRISIPSQDISKGKLRFQVNAGKIEKTIVEGNDISEWMLPFQRNDILNIRDIEQGLENLQRVPDVDVKINIEPGTRDGYSVVHIDTHRGKNWSVRASYNNWGDEETGRYQTTAVGYLFNPAKMGDLFYLAGTRSTTGQYENVSSYYSIPVGYWEYGFFYSKSKSQQVIPLSYISLDYVGTSEYLSAKATRTVYRDKTKKFAGSAELIRRKSNYTLNGEELTLQARDMGNIKLGLNYKQQLPDAFWDSTLSWQRFLTWFGGEKTPDMQYGDVSPVSNIFNFEGNYTRQIKNGYYNTAFFAQYAPRELTLQDQITVGDRWSIRGFENSVGLSGNDDFYIKNTLAFPLPGMKANYYAGLDFGQVYQDASYGDESLMGAAVGIDGNIKSLEYNFSVSTPLKYPATLDIDRVNVNFNFSYQM</sequence>
<dbReference type="GO" id="GO:0098046">
    <property type="term" value="C:type V protein secretion system complex"/>
    <property type="evidence" value="ECO:0007669"/>
    <property type="project" value="TreeGrafter"/>
</dbReference>
<evidence type="ECO:0000256" key="5">
    <source>
        <dbReference type="ARBA" id="ARBA00022692"/>
    </source>
</evidence>
<dbReference type="InterPro" id="IPR034746">
    <property type="entry name" value="POTRA"/>
</dbReference>
<evidence type="ECO:0000313" key="10">
    <source>
        <dbReference type="EMBL" id="STE02515.1"/>
    </source>
</evidence>
<dbReference type="InterPro" id="IPR027282">
    <property type="entry name" value="TPS"/>
</dbReference>
<dbReference type="Gene3D" id="3.10.20.310">
    <property type="entry name" value="membrane protein fhac"/>
    <property type="match status" value="1"/>
</dbReference>
<evidence type="ECO:0000256" key="6">
    <source>
        <dbReference type="ARBA" id="ARBA00022927"/>
    </source>
</evidence>
<accession>A0A2S8JVJ0</accession>
<reference evidence="10 11" key="1">
    <citation type="submission" date="2018-06" db="EMBL/GenBank/DDBJ databases">
        <authorList>
            <consortium name="Pathogen Informatics"/>
            <person name="Doyle S."/>
        </authorList>
    </citation>
    <scope>NUCLEOTIDE SEQUENCE [LARGE SCALE GENOMIC DNA]</scope>
    <source>
        <strain evidence="10 11">NCTC10082</strain>
    </source>
</reference>
<keyword evidence="4" id="KW-1134">Transmembrane beta strand</keyword>
<keyword evidence="5" id="KW-0812">Transmembrane</keyword>
<evidence type="ECO:0000256" key="8">
    <source>
        <dbReference type="ARBA" id="ARBA00023237"/>
    </source>
</evidence>
<comment type="similarity">
    <text evidence="2">Belongs to the TPS (TC 1.B.20) family.</text>
</comment>
<dbReference type="InterPro" id="IPR035251">
    <property type="entry name" value="ShlB_POTRA"/>
</dbReference>
<dbReference type="InterPro" id="IPR051544">
    <property type="entry name" value="TPS_OM_transporter"/>
</dbReference>
<name>A0A2S8JVJ0_ECOLX</name>
<dbReference type="InterPro" id="IPR013686">
    <property type="entry name" value="Polypept-transport_assoc_ShlB"/>
</dbReference>
<evidence type="ECO:0000256" key="3">
    <source>
        <dbReference type="ARBA" id="ARBA00022448"/>
    </source>
</evidence>
<dbReference type="GO" id="GO:0046819">
    <property type="term" value="P:protein secretion by the type V secretion system"/>
    <property type="evidence" value="ECO:0007669"/>
    <property type="project" value="TreeGrafter"/>
</dbReference>
<evidence type="ECO:0000256" key="2">
    <source>
        <dbReference type="ARBA" id="ARBA00009055"/>
    </source>
</evidence>
<evidence type="ECO:0000256" key="4">
    <source>
        <dbReference type="ARBA" id="ARBA00022452"/>
    </source>
</evidence>
<organism evidence="10 11">
    <name type="scientific">Escherichia coli</name>
    <dbReference type="NCBI Taxonomy" id="562"/>
    <lineage>
        <taxon>Bacteria</taxon>
        <taxon>Pseudomonadati</taxon>
        <taxon>Pseudomonadota</taxon>
        <taxon>Gammaproteobacteria</taxon>
        <taxon>Enterobacterales</taxon>
        <taxon>Enterobacteriaceae</taxon>
        <taxon>Escherichia</taxon>
    </lineage>
</organism>
<dbReference type="AlphaFoldDB" id="A0A2S8JVJ0"/>
<gene>
    <name evidence="10" type="primary">shlB_2</name>
    <name evidence="10" type="ORF">NCTC10082_00814</name>
</gene>
<evidence type="ECO:0000313" key="11">
    <source>
        <dbReference type="Proteomes" id="UP000255164"/>
    </source>
</evidence>
<dbReference type="GO" id="GO:0009279">
    <property type="term" value="C:cell outer membrane"/>
    <property type="evidence" value="ECO:0007669"/>
    <property type="project" value="UniProtKB-SubCell"/>
</dbReference>
<dbReference type="PANTHER" id="PTHR34597:SF3">
    <property type="entry name" value="OUTER MEMBRANE TRANSPORTER CDIB"/>
    <property type="match status" value="1"/>
</dbReference>
<dbReference type="InterPro" id="IPR005565">
    <property type="entry name" value="Hemolysn_activator_HlyB_C"/>
</dbReference>
<keyword evidence="8" id="KW-0998">Cell outer membrane</keyword>
<comment type="subcellular location">
    <subcellularLocation>
        <location evidence="1">Cell outer membrane</location>
    </subcellularLocation>
</comment>
<feature type="signal peptide" evidence="9">
    <location>
        <begin position="1"/>
        <end position="20"/>
    </location>
</feature>
<dbReference type="RefSeq" id="WP_064226653.1">
    <property type="nucleotide sequence ID" value="NZ_BLCK01000229.1"/>
</dbReference>
<evidence type="ECO:0000256" key="1">
    <source>
        <dbReference type="ARBA" id="ARBA00004442"/>
    </source>
</evidence>
<dbReference type="Pfam" id="PF08479">
    <property type="entry name" value="POTRA_2"/>
    <property type="match status" value="1"/>
</dbReference>
<feature type="chain" id="PRO_5035210965" evidence="9">
    <location>
        <begin position="21"/>
        <end position="539"/>
    </location>
</feature>
<dbReference type="PANTHER" id="PTHR34597">
    <property type="entry name" value="SLR1661 PROTEIN"/>
    <property type="match status" value="1"/>
</dbReference>
<keyword evidence="9" id="KW-0732">Signal</keyword>
<dbReference type="PIRSF" id="PIRSF029745">
    <property type="entry name" value="FhaC"/>
    <property type="match status" value="1"/>
</dbReference>
<dbReference type="Gene3D" id="2.40.160.50">
    <property type="entry name" value="membrane protein fhac: a member of the omp85/tpsb transporter family"/>
    <property type="match status" value="1"/>
</dbReference>
<keyword evidence="6" id="KW-0653">Protein transport</keyword>
<dbReference type="Pfam" id="PF17287">
    <property type="entry name" value="POTRA_3"/>
    <property type="match status" value="1"/>
</dbReference>
<evidence type="ECO:0000256" key="7">
    <source>
        <dbReference type="ARBA" id="ARBA00023136"/>
    </source>
</evidence>
<dbReference type="PROSITE" id="PS51779">
    <property type="entry name" value="POTRA"/>
    <property type="match status" value="1"/>
</dbReference>
<dbReference type="Pfam" id="PF03865">
    <property type="entry name" value="ShlB"/>
    <property type="match status" value="1"/>
</dbReference>
<dbReference type="GO" id="GO:0008320">
    <property type="term" value="F:protein transmembrane transporter activity"/>
    <property type="evidence" value="ECO:0007669"/>
    <property type="project" value="TreeGrafter"/>
</dbReference>
<dbReference type="Proteomes" id="UP000255164">
    <property type="component" value="Unassembled WGS sequence"/>
</dbReference>
<keyword evidence="7" id="KW-0472">Membrane</keyword>
<protein>
    <submittedName>
        <fullName evidence="10">Hemolysin activator-like protein</fullName>
    </submittedName>
</protein>
<evidence type="ECO:0000256" key="9">
    <source>
        <dbReference type="SAM" id="SignalP"/>
    </source>
</evidence>
<proteinExistence type="inferred from homology"/>